<comment type="caution">
    <text evidence="8">The sequence shown here is derived from an EMBL/GenBank/DDBJ whole genome shotgun (WGS) entry which is preliminary data.</text>
</comment>
<protein>
    <recommendedName>
        <fullName evidence="6">Transcription initiation factor IIF subunit alpha</fullName>
    </recommendedName>
</protein>
<dbReference type="GO" id="GO:0032968">
    <property type="term" value="P:positive regulation of transcription elongation by RNA polymerase II"/>
    <property type="evidence" value="ECO:0007669"/>
    <property type="project" value="InterPro"/>
</dbReference>
<feature type="compositionally biased region" description="Basic and acidic residues" evidence="7">
    <location>
        <begin position="611"/>
        <end position="624"/>
    </location>
</feature>
<evidence type="ECO:0000313" key="9">
    <source>
        <dbReference type="Proteomes" id="UP001231189"/>
    </source>
</evidence>
<feature type="compositionally biased region" description="Acidic residues" evidence="7">
    <location>
        <begin position="531"/>
        <end position="547"/>
    </location>
</feature>
<dbReference type="GO" id="GO:0006367">
    <property type="term" value="P:transcription initiation at RNA polymerase II promoter"/>
    <property type="evidence" value="ECO:0007669"/>
    <property type="project" value="InterPro"/>
</dbReference>
<dbReference type="PANTHER" id="PTHR13011:SF2">
    <property type="entry name" value="TRANSCRIPTION INITIATION FACTOR IIF SUBUNIT ALPHA"/>
    <property type="match status" value="1"/>
</dbReference>
<dbReference type="GO" id="GO:0003677">
    <property type="term" value="F:DNA binding"/>
    <property type="evidence" value="ECO:0007669"/>
    <property type="project" value="UniProtKB-KW"/>
</dbReference>
<dbReference type="Pfam" id="PF05793">
    <property type="entry name" value="TFIIF_alpha"/>
    <property type="match status" value="2"/>
</dbReference>
<feature type="region of interest" description="Disordered" evidence="7">
    <location>
        <begin position="222"/>
        <end position="451"/>
    </location>
</feature>
<reference evidence="8" key="1">
    <citation type="submission" date="2023-07" db="EMBL/GenBank/DDBJ databases">
        <title>A chromosome-level genome assembly of Lolium multiflorum.</title>
        <authorList>
            <person name="Chen Y."/>
            <person name="Copetti D."/>
            <person name="Kolliker R."/>
            <person name="Studer B."/>
        </authorList>
    </citation>
    <scope>NUCLEOTIDE SEQUENCE</scope>
    <source>
        <strain evidence="8">02402/16</strain>
        <tissue evidence="8">Leaf</tissue>
    </source>
</reference>
<sequence>MAPGTANLVLKPACDACGKASDLYGTACRHATVCSSCGKAMAQARTRCAVCAAPVTNLIREYNVRVDTTSEKALSIGKFTTGVPPFSKKKIAGNHWSLRKDGPEGRHLTATMREKYNNRKPWILEDETGEHQYQSQLEASQSATSTYYLLMMHGKEFHAVPAGSWYNFSKIAQYKQLTLEEAEEKMKKRRSSATGYERWMMKSATHGPAAFGSDFKNLDEANDKVESKKENTNKDGNHPDKGEEEREERAPRRNAHGLTTKGVDDDEEEGGTEDFDFDAEIEIGDDWEHEEAFSDDDETPYVDPEERPDLADTENPAPPEIKQDDDEDEQGVGSLSKSGKELKKLLRRADGQSESDDDDQEDTDQEDEPPSPVLAPKLKDECKCEPQENNPAKLTATGLAICTPHAPSSNQKRRSGGDDSKTSNGPALKKPKKELETKTLGVKEEPLSSLQPISKAFASAGSVTNTSTVTEEEVRRVLIATAPVALQDFASRFKPRLRTPEDDDEDEQGVGGLSKSGKELIKLLRRADGQSESDDDDQEDTNQEDESPSPVLAPKLKDECKCEPQENNPAKLTATGLAICTPHAPSSNQKRRSGGDDSKTSNSPALKKPKKELETKTLGVKEEPLSSLQPISKAFASAGSVTNTSTVTEEEVRRVLIATAPVALQDFASRFKPRVRTPEDKQHFFKNCEEICQTG</sequence>
<evidence type="ECO:0000256" key="6">
    <source>
        <dbReference type="RuleBase" id="RU366044"/>
    </source>
</evidence>
<gene>
    <name evidence="8" type="ORF">QYE76_069279</name>
</gene>
<keyword evidence="9" id="KW-1185">Reference proteome</keyword>
<keyword evidence="2 6" id="KW-0805">Transcription regulation</keyword>
<dbReference type="GO" id="GO:0001096">
    <property type="term" value="F:TFIIF-class transcription factor complex binding"/>
    <property type="evidence" value="ECO:0007669"/>
    <property type="project" value="TreeGrafter"/>
</dbReference>
<dbReference type="InterPro" id="IPR011039">
    <property type="entry name" value="TFIIF_interaction"/>
</dbReference>
<evidence type="ECO:0000256" key="4">
    <source>
        <dbReference type="ARBA" id="ARBA00023163"/>
    </source>
</evidence>
<dbReference type="SUPFAM" id="SSF50916">
    <property type="entry name" value="Rap30/74 interaction domains"/>
    <property type="match status" value="1"/>
</dbReference>
<organism evidence="8 9">
    <name type="scientific">Lolium multiflorum</name>
    <name type="common">Italian ryegrass</name>
    <name type="synonym">Lolium perenne subsp. multiflorum</name>
    <dbReference type="NCBI Taxonomy" id="4521"/>
    <lineage>
        <taxon>Eukaryota</taxon>
        <taxon>Viridiplantae</taxon>
        <taxon>Streptophyta</taxon>
        <taxon>Embryophyta</taxon>
        <taxon>Tracheophyta</taxon>
        <taxon>Spermatophyta</taxon>
        <taxon>Magnoliopsida</taxon>
        <taxon>Liliopsida</taxon>
        <taxon>Poales</taxon>
        <taxon>Poaceae</taxon>
        <taxon>BOP clade</taxon>
        <taxon>Pooideae</taxon>
        <taxon>Poodae</taxon>
        <taxon>Poeae</taxon>
        <taxon>Poeae Chloroplast Group 2 (Poeae type)</taxon>
        <taxon>Loliodinae</taxon>
        <taxon>Loliinae</taxon>
        <taxon>Lolium</taxon>
    </lineage>
</organism>
<feature type="compositionally biased region" description="Acidic residues" evidence="7">
    <location>
        <begin position="353"/>
        <end position="369"/>
    </location>
</feature>
<dbReference type="GO" id="GO:0005674">
    <property type="term" value="C:transcription factor TFIIF complex"/>
    <property type="evidence" value="ECO:0007669"/>
    <property type="project" value="TreeGrafter"/>
</dbReference>
<evidence type="ECO:0000256" key="2">
    <source>
        <dbReference type="ARBA" id="ARBA00023015"/>
    </source>
</evidence>
<feature type="compositionally biased region" description="Acidic residues" evidence="7">
    <location>
        <begin position="264"/>
        <end position="300"/>
    </location>
</feature>
<feature type="compositionally biased region" description="Basic and acidic residues" evidence="7">
    <location>
        <begin position="377"/>
        <end position="386"/>
    </location>
</feature>
<feature type="compositionally biased region" description="Basic and acidic residues" evidence="7">
    <location>
        <begin position="338"/>
        <end position="351"/>
    </location>
</feature>
<evidence type="ECO:0000313" key="8">
    <source>
        <dbReference type="EMBL" id="KAK1651474.1"/>
    </source>
</evidence>
<evidence type="ECO:0000256" key="5">
    <source>
        <dbReference type="ARBA" id="ARBA00023242"/>
    </source>
</evidence>
<dbReference type="PANTHER" id="PTHR13011">
    <property type="entry name" value="TFIIF-ALPHA"/>
    <property type="match status" value="1"/>
</dbReference>
<name>A0AAD8SGX8_LOLMU</name>
<comment type="subcellular location">
    <subcellularLocation>
        <location evidence="1 6">Nucleus</location>
    </subcellularLocation>
</comment>
<keyword evidence="3 6" id="KW-0238">DNA-binding</keyword>
<dbReference type="EMBL" id="JAUUTY010000004">
    <property type="protein sequence ID" value="KAK1651474.1"/>
    <property type="molecule type" value="Genomic_DNA"/>
</dbReference>
<evidence type="ECO:0000256" key="7">
    <source>
        <dbReference type="SAM" id="MobiDB-lite"/>
    </source>
</evidence>
<accession>A0AAD8SGX8</accession>
<feature type="compositionally biased region" description="Basic and acidic residues" evidence="7">
    <location>
        <begin position="555"/>
        <end position="564"/>
    </location>
</feature>
<dbReference type="AlphaFoldDB" id="A0AAD8SGX8"/>
<comment type="function">
    <text evidence="6">TFIIF is a general transcription initiation factor that binds to RNA polymerase II and helps to recruit it to the initiation complex in collaboration with TFIIB. It promotes transcription elongation.</text>
</comment>
<comment type="similarity">
    <text evidence="6">Belongs to the TFIIF alpha subunit family.</text>
</comment>
<feature type="compositionally biased region" description="Basic and acidic residues" evidence="7">
    <location>
        <begin position="222"/>
        <end position="251"/>
    </location>
</feature>
<feature type="compositionally biased region" description="Basic and acidic residues" evidence="7">
    <location>
        <begin position="433"/>
        <end position="446"/>
    </location>
</feature>
<evidence type="ECO:0000256" key="3">
    <source>
        <dbReference type="ARBA" id="ARBA00023125"/>
    </source>
</evidence>
<feature type="region of interest" description="Disordered" evidence="7">
    <location>
        <begin position="489"/>
        <end position="629"/>
    </location>
</feature>
<evidence type="ECO:0000256" key="1">
    <source>
        <dbReference type="ARBA" id="ARBA00004123"/>
    </source>
</evidence>
<dbReference type="Proteomes" id="UP001231189">
    <property type="component" value="Unassembled WGS sequence"/>
</dbReference>
<dbReference type="GO" id="GO:0016251">
    <property type="term" value="F:RNA polymerase II general transcription initiation factor activity"/>
    <property type="evidence" value="ECO:0007669"/>
    <property type="project" value="TreeGrafter"/>
</dbReference>
<keyword evidence="4 6" id="KW-0804">Transcription</keyword>
<proteinExistence type="inferred from homology"/>
<keyword evidence="5 6" id="KW-0539">Nucleus</keyword>
<feature type="compositionally biased region" description="Basic and acidic residues" evidence="7">
    <location>
        <begin position="516"/>
        <end position="529"/>
    </location>
</feature>
<dbReference type="InterPro" id="IPR008851">
    <property type="entry name" value="TFIIF-alpha"/>
</dbReference>